<evidence type="ECO:0000313" key="9">
    <source>
        <dbReference type="Proteomes" id="UP000439983"/>
    </source>
</evidence>
<feature type="domain" description="Intradiol ring-cleavage dioxygenases" evidence="7">
    <location>
        <begin position="138"/>
        <end position="166"/>
    </location>
</feature>
<dbReference type="PROSITE" id="PS00083">
    <property type="entry name" value="INTRADIOL_DIOXYGENAS"/>
    <property type="match status" value="1"/>
</dbReference>
<dbReference type="GO" id="GO:0018576">
    <property type="term" value="F:catechol 1,2-dioxygenase activity"/>
    <property type="evidence" value="ECO:0007669"/>
    <property type="project" value="InterPro"/>
</dbReference>
<gene>
    <name evidence="8" type="ORF">GHK62_05425</name>
</gene>
<evidence type="ECO:0000256" key="1">
    <source>
        <dbReference type="ARBA" id="ARBA00001965"/>
    </source>
</evidence>
<keyword evidence="4 8" id="KW-0223">Dioxygenase</keyword>
<keyword evidence="9" id="KW-1185">Reference proteome</keyword>
<evidence type="ECO:0000313" key="8">
    <source>
        <dbReference type="EMBL" id="MQX14218.1"/>
    </source>
</evidence>
<evidence type="ECO:0000256" key="5">
    <source>
        <dbReference type="ARBA" id="ARBA00023002"/>
    </source>
</evidence>
<sequence>MQHVTVEPKLIETVADVTPTVLAAMSRTSNPRLKQLMESMVRHLHEFIIETRPTEEEFEYGLRWIAALGHHTHETNNEVVLAADVLGASTLIDLINNDGMQGETMSALLGPFYRGQAPACECGDCIARSETPGPTLYFKGRVTGVDGKPIADAKLDVWQASPVGLYENQDAEQEDFNLRGVFRTDADGRFHFTSVKPAGYPVPTGGPVGDLLRAQRRHPMRPAHIHFIVSAPGHKTLITQIFSDTPQALVTDVVFGAKTQIVGKFVEHTEQHPDYPETPLPFYSCEYQFKLIEGEPTYPVPPISGSKSGGHR</sequence>
<dbReference type="InterPro" id="IPR050770">
    <property type="entry name" value="Intradiol_RC_Dioxygenase"/>
</dbReference>
<name>A0A6N7LAG5_SINTE</name>
<evidence type="ECO:0000256" key="3">
    <source>
        <dbReference type="ARBA" id="ARBA00022723"/>
    </source>
</evidence>
<dbReference type="GO" id="GO:0008199">
    <property type="term" value="F:ferric iron binding"/>
    <property type="evidence" value="ECO:0007669"/>
    <property type="project" value="InterPro"/>
</dbReference>
<dbReference type="RefSeq" id="WP_153437298.1">
    <property type="nucleotide sequence ID" value="NZ_JACIGA010000010.1"/>
</dbReference>
<dbReference type="Gene3D" id="2.60.130.10">
    <property type="entry name" value="Aromatic compound dioxygenase"/>
    <property type="match status" value="1"/>
</dbReference>
<keyword evidence="6" id="KW-0408">Iron</keyword>
<dbReference type="InterPro" id="IPR007535">
    <property type="entry name" value="Catechol_dOase_N"/>
</dbReference>
<protein>
    <submittedName>
        <fullName evidence="8">Catechol 1,2-dioxygenase</fullName>
    </submittedName>
</protein>
<proteinExistence type="inferred from homology"/>
<dbReference type="OrthoDB" id="9800887at2"/>
<keyword evidence="3" id="KW-0479">Metal-binding</keyword>
<reference evidence="8 9" key="1">
    <citation type="journal article" date="2013" name="Genome Biol.">
        <title>Comparative genomics of the core and accessory genomes of 48 Sinorhizobium strains comprising five genospecies.</title>
        <authorList>
            <person name="Sugawara M."/>
            <person name="Epstein B."/>
            <person name="Badgley B.D."/>
            <person name="Unno T."/>
            <person name="Xu L."/>
            <person name="Reese J."/>
            <person name="Gyaneshwar P."/>
            <person name="Denny R."/>
            <person name="Mudge J."/>
            <person name="Bharti A.K."/>
            <person name="Farmer A.D."/>
            <person name="May G.D."/>
            <person name="Woodward J.E."/>
            <person name="Medigue C."/>
            <person name="Vallenet D."/>
            <person name="Lajus A."/>
            <person name="Rouy Z."/>
            <person name="Martinez-Vaz B."/>
            <person name="Tiffin P."/>
            <person name="Young N.D."/>
            <person name="Sadowsky M.J."/>
        </authorList>
    </citation>
    <scope>NUCLEOTIDE SEQUENCE [LARGE SCALE GENOMIC DNA]</scope>
    <source>
        <strain evidence="8 9">USDA4894</strain>
    </source>
</reference>
<evidence type="ECO:0000259" key="7">
    <source>
        <dbReference type="PROSITE" id="PS00083"/>
    </source>
</evidence>
<comment type="caution">
    <text evidence="8">The sequence shown here is derived from an EMBL/GenBank/DDBJ whole genome shotgun (WGS) entry which is preliminary data.</text>
</comment>
<dbReference type="InterPro" id="IPR000627">
    <property type="entry name" value="Intradiol_dOase_C"/>
</dbReference>
<dbReference type="Pfam" id="PF04444">
    <property type="entry name" value="Dioxygenase_N"/>
    <property type="match status" value="1"/>
</dbReference>
<dbReference type="InterPro" id="IPR015889">
    <property type="entry name" value="Intradiol_dOase_core"/>
</dbReference>
<dbReference type="SUPFAM" id="SSF49482">
    <property type="entry name" value="Aromatic compound dioxygenase"/>
    <property type="match status" value="1"/>
</dbReference>
<comment type="cofactor">
    <cofactor evidence="1">
        <name>Fe(3+)</name>
        <dbReference type="ChEBI" id="CHEBI:29034"/>
    </cofactor>
</comment>
<dbReference type="Proteomes" id="UP000439983">
    <property type="component" value="Unassembled WGS sequence"/>
</dbReference>
<dbReference type="PANTHER" id="PTHR33711:SF7">
    <property type="entry name" value="INTRADIOL RING-CLEAVAGE DIOXYGENASES DOMAIN-CONTAINING PROTEIN-RELATED"/>
    <property type="match status" value="1"/>
</dbReference>
<dbReference type="EMBL" id="WITC01000026">
    <property type="protein sequence ID" value="MQX14218.1"/>
    <property type="molecule type" value="Genomic_DNA"/>
</dbReference>
<evidence type="ECO:0000256" key="2">
    <source>
        <dbReference type="ARBA" id="ARBA00007825"/>
    </source>
</evidence>
<evidence type="ECO:0000256" key="4">
    <source>
        <dbReference type="ARBA" id="ARBA00022964"/>
    </source>
</evidence>
<dbReference type="Pfam" id="PF00775">
    <property type="entry name" value="Dioxygenase_C"/>
    <property type="match status" value="1"/>
</dbReference>
<evidence type="ECO:0000256" key="6">
    <source>
        <dbReference type="ARBA" id="ARBA00023004"/>
    </source>
</evidence>
<dbReference type="GO" id="GO:0009712">
    <property type="term" value="P:catechol-containing compound metabolic process"/>
    <property type="evidence" value="ECO:0007669"/>
    <property type="project" value="InterPro"/>
</dbReference>
<comment type="similarity">
    <text evidence="2">Belongs to the intradiol ring-cleavage dioxygenase family.</text>
</comment>
<keyword evidence="5" id="KW-0560">Oxidoreductase</keyword>
<dbReference type="PANTHER" id="PTHR33711">
    <property type="entry name" value="DIOXYGENASE, PUTATIVE (AFU_ORTHOLOGUE AFUA_2G02910)-RELATED"/>
    <property type="match status" value="1"/>
</dbReference>
<dbReference type="AlphaFoldDB" id="A0A6N7LAG5"/>
<organism evidence="8 9">
    <name type="scientific">Sinorhizobium terangae</name>
    <dbReference type="NCBI Taxonomy" id="110322"/>
    <lineage>
        <taxon>Bacteria</taxon>
        <taxon>Pseudomonadati</taxon>
        <taxon>Pseudomonadota</taxon>
        <taxon>Alphaproteobacteria</taxon>
        <taxon>Hyphomicrobiales</taxon>
        <taxon>Rhizobiaceae</taxon>
        <taxon>Sinorhizobium/Ensifer group</taxon>
        <taxon>Sinorhizobium</taxon>
    </lineage>
</organism>
<accession>A0A6N7LAG5</accession>